<evidence type="ECO:0000256" key="1">
    <source>
        <dbReference type="SAM" id="MobiDB-lite"/>
    </source>
</evidence>
<name>A0A813KXF3_POLGL</name>
<gene>
    <name evidence="2" type="ORF">PGLA2088_LOCUS38336</name>
</gene>
<accession>A0A813KXF3</accession>
<dbReference type="Proteomes" id="UP000626109">
    <property type="component" value="Unassembled WGS sequence"/>
</dbReference>
<protein>
    <submittedName>
        <fullName evidence="2">Uncharacterized protein</fullName>
    </submittedName>
</protein>
<organism evidence="2 3">
    <name type="scientific">Polarella glacialis</name>
    <name type="common">Dinoflagellate</name>
    <dbReference type="NCBI Taxonomy" id="89957"/>
    <lineage>
        <taxon>Eukaryota</taxon>
        <taxon>Sar</taxon>
        <taxon>Alveolata</taxon>
        <taxon>Dinophyceae</taxon>
        <taxon>Suessiales</taxon>
        <taxon>Suessiaceae</taxon>
        <taxon>Polarella</taxon>
    </lineage>
</organism>
<dbReference type="AlphaFoldDB" id="A0A813KXF3"/>
<sequence>MSAASKRRIGGHFGAALGASTKKQRSGGGGAWREEVEEEAAPPSSDALPKAGDASDSDEDAMLDPGTPLPSDEEEEKVSSGPAAVGEGAPDGASVAGDGLVGEAKAGPEAKEAVAPAPGDNGKQSCAVAFSLELIVGASTSSGTKLRVLLPGGLDADAEQRLAACTPPEGGAADFLVAGSFFSFAGHPAPGDVLKQVNKGESAVGQNGDEQAPSGNGNRLQHHCAGLLTAPREGPGLAITLGAQPSMDATHRVLGPLLLGRGALRRLEVLAPLFGEEAKPSQPVFLRLPPAQDEASASLSGARRHPFLTLELCPVDGMCAPFAEEAETEDAPLKPEELLDIADVEINCRDAEVAEMRQLPFSRDRQRGVQRVEEALLGVVERMEALPGDDGLAPDLAGQRMWLKERSHQLLRVMKKLH</sequence>
<feature type="region of interest" description="Disordered" evidence="1">
    <location>
        <begin position="1"/>
        <end position="101"/>
    </location>
</feature>
<proteinExistence type="predicted"/>
<evidence type="ECO:0000313" key="3">
    <source>
        <dbReference type="Proteomes" id="UP000626109"/>
    </source>
</evidence>
<reference evidence="2" key="1">
    <citation type="submission" date="2021-02" db="EMBL/GenBank/DDBJ databases">
        <authorList>
            <person name="Dougan E. K."/>
            <person name="Rhodes N."/>
            <person name="Thang M."/>
            <person name="Chan C."/>
        </authorList>
    </citation>
    <scope>NUCLEOTIDE SEQUENCE</scope>
</reference>
<comment type="caution">
    <text evidence="2">The sequence shown here is derived from an EMBL/GenBank/DDBJ whole genome shotgun (WGS) entry which is preliminary data.</text>
</comment>
<feature type="compositionally biased region" description="Basic residues" evidence="1">
    <location>
        <begin position="1"/>
        <end position="10"/>
    </location>
</feature>
<evidence type="ECO:0000313" key="2">
    <source>
        <dbReference type="EMBL" id="CAE8715058.1"/>
    </source>
</evidence>
<dbReference type="EMBL" id="CAJNNW010032709">
    <property type="protein sequence ID" value="CAE8715058.1"/>
    <property type="molecule type" value="Genomic_DNA"/>
</dbReference>